<reference evidence="1 2" key="1">
    <citation type="journal article" date="2018" name="Mol. Plant">
        <title>The genome of Artemisia annua provides insight into the evolution of Asteraceae family and artemisinin biosynthesis.</title>
        <authorList>
            <person name="Shen Q."/>
            <person name="Zhang L."/>
            <person name="Liao Z."/>
            <person name="Wang S."/>
            <person name="Yan T."/>
            <person name="Shi P."/>
            <person name="Liu M."/>
            <person name="Fu X."/>
            <person name="Pan Q."/>
            <person name="Wang Y."/>
            <person name="Lv Z."/>
            <person name="Lu X."/>
            <person name="Zhang F."/>
            <person name="Jiang W."/>
            <person name="Ma Y."/>
            <person name="Chen M."/>
            <person name="Hao X."/>
            <person name="Li L."/>
            <person name="Tang Y."/>
            <person name="Lv G."/>
            <person name="Zhou Y."/>
            <person name="Sun X."/>
            <person name="Brodelius P.E."/>
            <person name="Rose J.K.C."/>
            <person name="Tang K."/>
        </authorList>
    </citation>
    <scope>NUCLEOTIDE SEQUENCE [LARGE SCALE GENOMIC DNA]</scope>
    <source>
        <strain evidence="2">cv. Huhao1</strain>
        <tissue evidence="1">Leaf</tissue>
    </source>
</reference>
<comment type="caution">
    <text evidence="1">The sequence shown here is derived from an EMBL/GenBank/DDBJ whole genome shotgun (WGS) entry which is preliminary data.</text>
</comment>
<name>A0A2U1KYK7_ARTAN</name>
<dbReference type="AlphaFoldDB" id="A0A2U1KYK7"/>
<evidence type="ECO:0000313" key="1">
    <source>
        <dbReference type="EMBL" id="PWA41809.1"/>
    </source>
</evidence>
<dbReference type="EMBL" id="PKPP01012820">
    <property type="protein sequence ID" value="PWA41809.1"/>
    <property type="molecule type" value="Genomic_DNA"/>
</dbReference>
<proteinExistence type="predicted"/>
<gene>
    <name evidence="1" type="ORF">CTI12_AA550690</name>
</gene>
<evidence type="ECO:0000313" key="2">
    <source>
        <dbReference type="Proteomes" id="UP000245207"/>
    </source>
</evidence>
<dbReference type="Proteomes" id="UP000245207">
    <property type="component" value="Unassembled WGS sequence"/>
</dbReference>
<sequence>MASFLVKRVASNLLRVRSVASSSRFFSTKGYEFVQHDTKDECILNCDDSLGSSVARDVVNDAFTPDTSPTENLARLLNFSDLRISYVYGTHLFPRWNVVEDDKALYILRDMTAKDIEDVRESVKEFISGNHEENFSLPVSVLDEEYISGNVKENFSLPGSVSEEEYISGNVKENFSLPGSVSEEEYISGNVKENLKQYDPKRNVFPIIDIMRGDEYAPTGEYYYHVMKDDKEVNQFVESLHGSPDVVNGNISASIKMYAVPDKPQAVYILVVLGNPQTRNPYGGYAMEIFLDNSLYSVYDMKSDFTGVNRKLFIPKKKAEGTKTIGGNLIFYCEKKFFKPTPWRPT</sequence>
<keyword evidence="2" id="KW-1185">Reference proteome</keyword>
<organism evidence="1 2">
    <name type="scientific">Artemisia annua</name>
    <name type="common">Sweet wormwood</name>
    <dbReference type="NCBI Taxonomy" id="35608"/>
    <lineage>
        <taxon>Eukaryota</taxon>
        <taxon>Viridiplantae</taxon>
        <taxon>Streptophyta</taxon>
        <taxon>Embryophyta</taxon>
        <taxon>Tracheophyta</taxon>
        <taxon>Spermatophyta</taxon>
        <taxon>Magnoliopsida</taxon>
        <taxon>eudicotyledons</taxon>
        <taxon>Gunneridae</taxon>
        <taxon>Pentapetalae</taxon>
        <taxon>asterids</taxon>
        <taxon>campanulids</taxon>
        <taxon>Asterales</taxon>
        <taxon>Asteraceae</taxon>
        <taxon>Asteroideae</taxon>
        <taxon>Anthemideae</taxon>
        <taxon>Artemisiinae</taxon>
        <taxon>Artemisia</taxon>
    </lineage>
</organism>
<protein>
    <submittedName>
        <fullName evidence="1">Uncharacterized protein</fullName>
    </submittedName>
</protein>
<accession>A0A2U1KYK7</accession>